<comment type="catalytic activity">
    <reaction evidence="1">
        <text>4-amino-5-aminomethyl-2-methylpyrimidine + H2O = 4-amino-5-hydroxymethyl-2-methylpyrimidine + NH4(+)</text>
        <dbReference type="Rhea" id="RHEA:31799"/>
        <dbReference type="ChEBI" id="CHEBI:15377"/>
        <dbReference type="ChEBI" id="CHEBI:16892"/>
        <dbReference type="ChEBI" id="CHEBI:28938"/>
        <dbReference type="ChEBI" id="CHEBI:63416"/>
        <dbReference type="EC" id="3.5.99.2"/>
    </reaction>
</comment>
<dbReference type="KEGG" id="wso:WSWS_00350"/>
<dbReference type="InterPro" id="IPR050967">
    <property type="entry name" value="Thiamine_Salvage_TenA"/>
</dbReference>
<dbReference type="EMBL" id="QRAS01000004">
    <property type="protein sequence ID" value="RDL01598.1"/>
    <property type="molecule type" value="Genomic_DNA"/>
</dbReference>
<dbReference type="UniPathway" id="UPA00060"/>
<evidence type="ECO:0000256" key="7">
    <source>
        <dbReference type="ARBA" id="ARBA00022977"/>
    </source>
</evidence>
<evidence type="ECO:0000256" key="3">
    <source>
        <dbReference type="ARBA" id="ARBA00010264"/>
    </source>
</evidence>
<keyword evidence="7" id="KW-0784">Thiamine biosynthesis</keyword>
<dbReference type="Pfam" id="PF03070">
    <property type="entry name" value="TENA_THI-4"/>
    <property type="match status" value="1"/>
</dbReference>
<proteinExistence type="inferred from homology"/>
<dbReference type="GO" id="GO:0009228">
    <property type="term" value="P:thiamine biosynthetic process"/>
    <property type="evidence" value="ECO:0007669"/>
    <property type="project" value="UniProtKB-KW"/>
</dbReference>
<organism evidence="9 10">
    <name type="scientific">Weissella soli</name>
    <dbReference type="NCBI Taxonomy" id="155866"/>
    <lineage>
        <taxon>Bacteria</taxon>
        <taxon>Bacillati</taxon>
        <taxon>Bacillota</taxon>
        <taxon>Bacilli</taxon>
        <taxon>Lactobacillales</taxon>
        <taxon>Lactobacillaceae</taxon>
        <taxon>Weissella</taxon>
    </lineage>
</organism>
<keyword evidence="10" id="KW-1185">Reference proteome</keyword>
<accession>A0A288Q7X3</accession>
<protein>
    <recommendedName>
        <fullName evidence="6">Aminopyrimidine aminohydrolase</fullName>
        <ecNumber evidence="5">3.5.99.2</ecNumber>
    </recommendedName>
</protein>
<dbReference type="AlphaFoldDB" id="A0A288Q7X3"/>
<dbReference type="PANTHER" id="PTHR43198">
    <property type="entry name" value="BIFUNCTIONAL TH2 PROTEIN"/>
    <property type="match status" value="1"/>
</dbReference>
<dbReference type="InterPro" id="IPR016084">
    <property type="entry name" value="Haem_Oase-like_multi-hlx"/>
</dbReference>
<comment type="catalytic activity">
    <reaction evidence="8">
        <text>thiamine + H2O = 5-(2-hydroxyethyl)-4-methylthiazole + 4-amino-5-hydroxymethyl-2-methylpyrimidine + H(+)</text>
        <dbReference type="Rhea" id="RHEA:17509"/>
        <dbReference type="ChEBI" id="CHEBI:15377"/>
        <dbReference type="ChEBI" id="CHEBI:15378"/>
        <dbReference type="ChEBI" id="CHEBI:16892"/>
        <dbReference type="ChEBI" id="CHEBI:17957"/>
        <dbReference type="ChEBI" id="CHEBI:18385"/>
        <dbReference type="EC" id="3.5.99.2"/>
    </reaction>
</comment>
<comment type="similarity">
    <text evidence="3">Belongs to the TenA family.</text>
</comment>
<dbReference type="GO" id="GO:0050334">
    <property type="term" value="F:thiaminase activity"/>
    <property type="evidence" value="ECO:0007669"/>
    <property type="project" value="UniProtKB-EC"/>
</dbReference>
<evidence type="ECO:0000313" key="9">
    <source>
        <dbReference type="EMBL" id="RDL01598.1"/>
    </source>
</evidence>
<gene>
    <name evidence="9" type="ORF">DFP99_1505</name>
</gene>
<evidence type="ECO:0000256" key="4">
    <source>
        <dbReference type="ARBA" id="ARBA00011881"/>
    </source>
</evidence>
<evidence type="ECO:0000256" key="6">
    <source>
        <dbReference type="ARBA" id="ARBA00013647"/>
    </source>
</evidence>
<dbReference type="CDD" id="cd16099">
    <property type="entry name" value="TenA_PqqC-like"/>
    <property type="match status" value="1"/>
</dbReference>
<dbReference type="InterPro" id="IPR004305">
    <property type="entry name" value="Thiaminase-2/PQQC"/>
</dbReference>
<comment type="pathway">
    <text evidence="2">Cofactor biosynthesis; thiamine diphosphate biosynthesis.</text>
</comment>
<evidence type="ECO:0000256" key="8">
    <source>
        <dbReference type="ARBA" id="ARBA00048337"/>
    </source>
</evidence>
<evidence type="ECO:0000313" key="10">
    <source>
        <dbReference type="Proteomes" id="UP000254912"/>
    </source>
</evidence>
<dbReference type="SUPFAM" id="SSF48613">
    <property type="entry name" value="Heme oxygenase-like"/>
    <property type="match status" value="1"/>
</dbReference>
<dbReference type="Gene3D" id="1.20.910.10">
    <property type="entry name" value="Heme oxygenase-like"/>
    <property type="match status" value="1"/>
</dbReference>
<sequence>MMTTHEWLTTQATPLLHQIQQTAFVTGIGTGELTQAQRDYYVAQDHYYIERFTQMWQAMEQQLPPELVARQPKTLGEAGAHATLEPSAAAAQIKPGQHNLDYLAHMEALIAQGDGLTSMLALLPCTESYHLVAKQLGTRVARFQGWIDYYRGPEYQAMTEWCWQVVDHLTTQRAITQSELAGYLRAYEYELLFWEKPMH</sequence>
<dbReference type="Proteomes" id="UP000254912">
    <property type="component" value="Unassembled WGS sequence"/>
</dbReference>
<comment type="caution">
    <text evidence="9">The sequence shown here is derived from an EMBL/GenBank/DDBJ whole genome shotgun (WGS) entry which is preliminary data.</text>
</comment>
<evidence type="ECO:0000256" key="2">
    <source>
        <dbReference type="ARBA" id="ARBA00004948"/>
    </source>
</evidence>
<dbReference type="GO" id="GO:0009229">
    <property type="term" value="P:thiamine diphosphate biosynthetic process"/>
    <property type="evidence" value="ECO:0007669"/>
    <property type="project" value="UniProtKB-UniPathway"/>
</dbReference>
<comment type="subunit">
    <text evidence="4">Homotetramer.</text>
</comment>
<dbReference type="GO" id="GO:0005829">
    <property type="term" value="C:cytosol"/>
    <property type="evidence" value="ECO:0007669"/>
    <property type="project" value="TreeGrafter"/>
</dbReference>
<evidence type="ECO:0000256" key="5">
    <source>
        <dbReference type="ARBA" id="ARBA00012684"/>
    </source>
</evidence>
<dbReference type="PANTHER" id="PTHR43198:SF2">
    <property type="entry name" value="SI:CH1073-67J19.1-RELATED"/>
    <property type="match status" value="1"/>
</dbReference>
<dbReference type="GeneID" id="94545559"/>
<dbReference type="OrthoDB" id="34166at2"/>
<dbReference type="RefSeq" id="WP_114981450.1">
    <property type="nucleotide sequence ID" value="NZ_BJYO01000006.1"/>
</dbReference>
<name>A0A288Q7X3_9LACO</name>
<reference evidence="9 10" key="1">
    <citation type="submission" date="2018-07" db="EMBL/GenBank/DDBJ databases">
        <title>Genomic Encyclopedia of Type Strains, Phase III (KMG-III): the genomes of soil and plant-associated and newly described type strains.</title>
        <authorList>
            <person name="Whitman W."/>
        </authorList>
    </citation>
    <scope>NUCLEOTIDE SEQUENCE [LARGE SCALE GENOMIC DNA]</scope>
    <source>
        <strain evidence="9 10">CECT 7031</strain>
    </source>
</reference>
<evidence type="ECO:0000256" key="1">
    <source>
        <dbReference type="ARBA" id="ARBA00001881"/>
    </source>
</evidence>
<dbReference type="EC" id="3.5.99.2" evidence="5"/>